<evidence type="ECO:0000313" key="6">
    <source>
        <dbReference type="EMBL" id="WOB09764.1"/>
    </source>
</evidence>
<evidence type="ECO:0000256" key="1">
    <source>
        <dbReference type="ARBA" id="ARBA00006962"/>
    </source>
</evidence>
<reference evidence="6 7" key="1">
    <citation type="submission" date="2023-10" db="EMBL/GenBank/DDBJ databases">
        <title>Bacteria for the degradation of biodegradable plastic PBAT(Polybutylene adipate terephthalate).</title>
        <authorList>
            <person name="Weon H.-Y."/>
            <person name="Yeon J."/>
        </authorList>
    </citation>
    <scope>NUCLEOTIDE SEQUENCE [LARGE SCALE GENOMIC DNA]</scope>
    <source>
        <strain evidence="6 7">SBD 7-3</strain>
    </source>
</reference>
<dbReference type="Pfam" id="PF06722">
    <property type="entry name" value="EryCIII-like_C"/>
    <property type="match status" value="1"/>
</dbReference>
<evidence type="ECO:0000256" key="2">
    <source>
        <dbReference type="ARBA" id="ARBA00022676"/>
    </source>
</evidence>
<dbReference type="InterPro" id="IPR002213">
    <property type="entry name" value="UDP_glucos_trans"/>
</dbReference>
<dbReference type="Pfam" id="PF21036">
    <property type="entry name" value="EryCIII-like_N"/>
    <property type="match status" value="1"/>
</dbReference>
<evidence type="ECO:0000313" key="7">
    <source>
        <dbReference type="Proteomes" id="UP001303946"/>
    </source>
</evidence>
<keyword evidence="3" id="KW-0808">Transferase</keyword>
<dbReference type="InterPro" id="IPR048284">
    <property type="entry name" value="EryCIII-like_N"/>
</dbReference>
<gene>
    <name evidence="6" type="ORF">RXV79_06790</name>
</gene>
<dbReference type="PANTHER" id="PTHR48050:SF13">
    <property type="entry name" value="STEROL 3-BETA-GLUCOSYLTRANSFERASE UGT80A2"/>
    <property type="match status" value="1"/>
</dbReference>
<evidence type="ECO:0000256" key="3">
    <source>
        <dbReference type="ARBA" id="ARBA00022679"/>
    </source>
</evidence>
<keyword evidence="7" id="KW-1185">Reference proteome</keyword>
<keyword evidence="2" id="KW-0328">Glycosyltransferase</keyword>
<dbReference type="RefSeq" id="WP_316702639.1">
    <property type="nucleotide sequence ID" value="NZ_CP136336.1"/>
</dbReference>
<evidence type="ECO:0000259" key="5">
    <source>
        <dbReference type="Pfam" id="PF21036"/>
    </source>
</evidence>
<organism evidence="6 7">
    <name type="scientific">Piscinibacter gummiphilus</name>
    <dbReference type="NCBI Taxonomy" id="946333"/>
    <lineage>
        <taxon>Bacteria</taxon>
        <taxon>Pseudomonadati</taxon>
        <taxon>Pseudomonadota</taxon>
        <taxon>Betaproteobacteria</taxon>
        <taxon>Burkholderiales</taxon>
        <taxon>Sphaerotilaceae</taxon>
        <taxon>Piscinibacter</taxon>
    </lineage>
</organism>
<dbReference type="Proteomes" id="UP001303946">
    <property type="component" value="Chromosome"/>
</dbReference>
<dbReference type="InterPro" id="IPR050426">
    <property type="entry name" value="Glycosyltransferase_28"/>
</dbReference>
<feature type="domain" description="Erythromycin biosynthesis protein CIII-like C-terminal" evidence="4">
    <location>
        <begin position="246"/>
        <end position="387"/>
    </location>
</feature>
<name>A0ABZ0D4Y9_9BURK</name>
<feature type="domain" description="Erythromycin biosynthesis protein CIII-like N-terminal" evidence="5">
    <location>
        <begin position="94"/>
        <end position="156"/>
    </location>
</feature>
<protein>
    <submittedName>
        <fullName evidence="6">Glycosyltransferase</fullName>
    </submittedName>
</protein>
<dbReference type="PANTHER" id="PTHR48050">
    <property type="entry name" value="STEROL 3-BETA-GLUCOSYLTRANSFERASE"/>
    <property type="match status" value="1"/>
</dbReference>
<evidence type="ECO:0000259" key="4">
    <source>
        <dbReference type="Pfam" id="PF06722"/>
    </source>
</evidence>
<accession>A0ABZ0D4Y9</accession>
<comment type="similarity">
    <text evidence="1">Belongs to the glycosyltransferase 28 family.</text>
</comment>
<proteinExistence type="inferred from homology"/>
<dbReference type="SUPFAM" id="SSF53756">
    <property type="entry name" value="UDP-Glycosyltransferase/glycogen phosphorylase"/>
    <property type="match status" value="1"/>
</dbReference>
<dbReference type="EMBL" id="CP136336">
    <property type="protein sequence ID" value="WOB09764.1"/>
    <property type="molecule type" value="Genomic_DNA"/>
</dbReference>
<dbReference type="CDD" id="cd03784">
    <property type="entry name" value="GT1_Gtf-like"/>
    <property type="match status" value="1"/>
</dbReference>
<sequence length="409" mass="43677">MRVLFCATPGEGHVRALLPLLQAVHARGHGVAWAGAAETQAFVPSHLPVPCFEVGPGWQSARFRLFGRWPELSAARGTDAAARIFPKLYGAVIAARMLAPLQAAIHAFKPDLVIGENAALAVPLAAQVAGVPHVTQGFGMPLPAHRVQEAVAHIASHWVRLTGAPPPSDGGLYRHLYLDICPPSLQPEPLPAELPAHSLQPVDAAATAPVELQRLVPGPLAAQRELPLVYLSLGTMLNRPELLRTVLAALSGMALRVVVATGPDVEPEQLQPLPPTVHAQRHVPQAELLPHCQLVISHGGAGTVYAAAAHGLPQLALPQMADQFVNTAALEHSNAGLVLLGAEQNLYAIRHAVQQLLSEPRFRHTAERLAHEIAQMPSADEVAQQLERWIEQGQPVPLPPRRSGFKLPA</sequence>
<dbReference type="Gene3D" id="3.40.50.2000">
    <property type="entry name" value="Glycogen Phosphorylase B"/>
    <property type="match status" value="2"/>
</dbReference>
<dbReference type="InterPro" id="IPR010610">
    <property type="entry name" value="EryCIII-like_C"/>
</dbReference>